<dbReference type="AlphaFoldDB" id="B3T6J8"/>
<evidence type="ECO:0000259" key="5">
    <source>
        <dbReference type="Pfam" id="PF01625"/>
    </source>
</evidence>
<dbReference type="EC" id="1.8.4.11" evidence="1"/>
<dbReference type="SUPFAM" id="SSF55068">
    <property type="entry name" value="Peptide methionine sulfoxide reductase"/>
    <property type="match status" value="1"/>
</dbReference>
<dbReference type="EMBL" id="EU016624">
    <property type="protein sequence ID" value="ABZ08207.1"/>
    <property type="molecule type" value="Genomic_DNA"/>
</dbReference>
<dbReference type="PANTHER" id="PTHR42799">
    <property type="entry name" value="MITOCHONDRIAL PEPTIDE METHIONINE SULFOXIDE REDUCTASE"/>
    <property type="match status" value="1"/>
</dbReference>
<accession>B3T6J8</accession>
<evidence type="ECO:0000256" key="3">
    <source>
        <dbReference type="ARBA" id="ARBA00047806"/>
    </source>
</evidence>
<dbReference type="InterPro" id="IPR036509">
    <property type="entry name" value="Met_Sox_Rdtase_MsrA_sf"/>
</dbReference>
<protein>
    <recommendedName>
        <fullName evidence="1">peptide-methionine (S)-S-oxide reductase</fullName>
        <ecNumber evidence="1">1.8.4.11</ecNumber>
    </recommendedName>
</protein>
<feature type="domain" description="Peptide methionine sulphoxide reductase MsrA" evidence="5">
    <location>
        <begin position="50"/>
        <end position="197"/>
    </location>
</feature>
<evidence type="ECO:0000256" key="1">
    <source>
        <dbReference type="ARBA" id="ARBA00012502"/>
    </source>
</evidence>
<dbReference type="Gene3D" id="3.30.1060.10">
    <property type="entry name" value="Peptide methionine sulphoxide reductase MsrA"/>
    <property type="match status" value="1"/>
</dbReference>
<evidence type="ECO:0000256" key="4">
    <source>
        <dbReference type="ARBA" id="ARBA00048782"/>
    </source>
</evidence>
<dbReference type="InterPro" id="IPR002569">
    <property type="entry name" value="Met_Sox_Rdtase_MsrA_dom"/>
</dbReference>
<dbReference type="NCBIfam" id="TIGR00401">
    <property type="entry name" value="msrA"/>
    <property type="match status" value="1"/>
</dbReference>
<dbReference type="InterPro" id="IPR050162">
    <property type="entry name" value="MsrA_MetSO_reductase"/>
</dbReference>
<dbReference type="HAMAP" id="MF_01401">
    <property type="entry name" value="MsrA"/>
    <property type="match status" value="1"/>
</dbReference>
<dbReference type="Pfam" id="PF01625">
    <property type="entry name" value="PMSR"/>
    <property type="match status" value="1"/>
</dbReference>
<comment type="catalytic activity">
    <reaction evidence="4">
        <text>[thioredoxin]-disulfide + L-methionine + H2O = L-methionine (S)-S-oxide + [thioredoxin]-dithiol</text>
        <dbReference type="Rhea" id="RHEA:19993"/>
        <dbReference type="Rhea" id="RHEA-COMP:10698"/>
        <dbReference type="Rhea" id="RHEA-COMP:10700"/>
        <dbReference type="ChEBI" id="CHEBI:15377"/>
        <dbReference type="ChEBI" id="CHEBI:29950"/>
        <dbReference type="ChEBI" id="CHEBI:50058"/>
        <dbReference type="ChEBI" id="CHEBI:57844"/>
        <dbReference type="ChEBI" id="CHEBI:58772"/>
        <dbReference type="EC" id="1.8.4.11"/>
    </reaction>
</comment>
<dbReference type="GO" id="GO:0034599">
    <property type="term" value="P:cellular response to oxidative stress"/>
    <property type="evidence" value="ECO:0007669"/>
    <property type="project" value="TreeGrafter"/>
</dbReference>
<dbReference type="GO" id="GO:0008113">
    <property type="term" value="F:peptide-methionine (S)-S-oxide reductase activity"/>
    <property type="evidence" value="ECO:0007669"/>
    <property type="project" value="UniProtKB-EC"/>
</dbReference>
<dbReference type="PANTHER" id="PTHR42799:SF2">
    <property type="entry name" value="MITOCHONDRIAL PEPTIDE METHIONINE SULFOXIDE REDUCTASE"/>
    <property type="match status" value="1"/>
</dbReference>
<comment type="catalytic activity">
    <reaction evidence="3">
        <text>L-methionyl-[protein] + [thioredoxin]-disulfide + H2O = L-methionyl-(S)-S-oxide-[protein] + [thioredoxin]-dithiol</text>
        <dbReference type="Rhea" id="RHEA:14217"/>
        <dbReference type="Rhea" id="RHEA-COMP:10698"/>
        <dbReference type="Rhea" id="RHEA-COMP:10700"/>
        <dbReference type="Rhea" id="RHEA-COMP:12313"/>
        <dbReference type="Rhea" id="RHEA-COMP:12315"/>
        <dbReference type="ChEBI" id="CHEBI:15377"/>
        <dbReference type="ChEBI" id="CHEBI:16044"/>
        <dbReference type="ChEBI" id="CHEBI:29950"/>
        <dbReference type="ChEBI" id="CHEBI:44120"/>
        <dbReference type="ChEBI" id="CHEBI:50058"/>
        <dbReference type="EC" id="1.8.4.11"/>
    </reaction>
</comment>
<proteinExistence type="inferred from homology"/>
<evidence type="ECO:0000256" key="2">
    <source>
        <dbReference type="ARBA" id="ARBA00023002"/>
    </source>
</evidence>
<gene>
    <name evidence="6" type="ORF">ALOHA_HF4000APKG2J17ctg1g14</name>
</gene>
<reference evidence="6" key="1">
    <citation type="journal article" date="2008" name="ISME J.">
        <title>Genomic patterns of recombination, clonal divergence and environment in marine microbial populations.</title>
        <authorList>
            <person name="Konstantinidis K.T."/>
            <person name="Delong E.F."/>
        </authorList>
    </citation>
    <scope>NUCLEOTIDE SEQUENCE</scope>
</reference>
<organism evidence="6">
    <name type="scientific">uncultured marine microorganism HF4000_APKG2J17</name>
    <dbReference type="NCBI Taxonomy" id="455546"/>
    <lineage>
        <taxon>unclassified sequences</taxon>
        <taxon>environmental samples</taxon>
    </lineage>
</organism>
<keyword evidence="2" id="KW-0560">Oxidoreductase</keyword>
<evidence type="ECO:0000313" key="6">
    <source>
        <dbReference type="EMBL" id="ABZ08207.1"/>
    </source>
</evidence>
<sequence>MPNQMEFSCRNVSVDVDSDINETSVSMRGRTSYIKELDSFFEYSEGTMEKVTFGAGCFWGVEVAFRRIDGVIDAPVGYAGGTVRNPTYENVCGGETGHAEVVEVAFDPERVSIRRLLDVFWACHDPTQLNRQGWDVGSQYRSVIFFHTPEQETEAKASLEAFQASGKVKGNIVTEISSADDFWRAEDCHQRYFEKHGGN</sequence>
<name>B3T6J8_9ZZZZ</name>